<feature type="transmembrane region" description="Helical" evidence="1">
    <location>
        <begin position="255"/>
        <end position="273"/>
    </location>
</feature>
<dbReference type="InterPro" id="IPR004697">
    <property type="entry name" value="AbgT"/>
</dbReference>
<dbReference type="AlphaFoldDB" id="A0A8J3FZQ3"/>
<feature type="transmembrane region" description="Helical" evidence="1">
    <location>
        <begin position="227"/>
        <end position="248"/>
    </location>
</feature>
<sequence>MAGIAAAFAGVSGGFSATIVPGSLDPLLAGLTQASARLAADPGAASIVINPLNNYIFTTASTLLLTLVGWFITDRVIEPRLRTRQIDADITDLPRLEALSSKERKGLIWAVVSMLAITIAIALWLLPETSPWRSEKGALTSGDAPLMKSIVPIIFVVFLLPGLIYGFITGSLCSHRDAVKGLTHSMNGMSYYLVMIFFCSLFVYAFAQSNIGSLLALKGATLLKEWQLPQGLTLVGIVLVTAFLNLLIGSASAKWALIGAVMVPMLMQLGISPDLTQAAYRVGDSSTNIITPLMPYFTLVVVYCQKYLKSTGIGTLVSIMLPYSLAFLVTWTLFLFVFWFFDIPLGVGSSYAYPAS</sequence>
<dbReference type="Pfam" id="PF03806">
    <property type="entry name" value="ABG_transport"/>
    <property type="match status" value="1"/>
</dbReference>
<feature type="transmembrane region" description="Helical" evidence="1">
    <location>
        <begin position="316"/>
        <end position="341"/>
    </location>
</feature>
<dbReference type="PANTHER" id="PTHR30282">
    <property type="entry name" value="P-AMINOBENZOYL GLUTAMATE TRANSPORTER"/>
    <property type="match status" value="1"/>
</dbReference>
<comment type="caution">
    <text evidence="2">The sequence shown here is derived from an EMBL/GenBank/DDBJ whole genome shotgun (WGS) entry which is preliminary data.</text>
</comment>
<gene>
    <name evidence="2" type="ORF">GCM10009007_16670</name>
</gene>
<dbReference type="GO" id="GO:0015558">
    <property type="term" value="F:secondary active p-aminobenzoyl-glutamate transmembrane transporter activity"/>
    <property type="evidence" value="ECO:0007669"/>
    <property type="project" value="InterPro"/>
</dbReference>
<keyword evidence="1" id="KW-0812">Transmembrane</keyword>
<proteinExistence type="predicted"/>
<keyword evidence="1" id="KW-1133">Transmembrane helix</keyword>
<protein>
    <recommendedName>
        <fullName evidence="4">Aminobenzoyl-glutamate transport protein</fullName>
    </recommendedName>
</protein>
<keyword evidence="1" id="KW-0472">Membrane</keyword>
<reference evidence="2" key="1">
    <citation type="journal article" date="2014" name="Int. J. Syst. Evol. Microbiol.">
        <title>Complete genome sequence of Corynebacterium casei LMG S-19264T (=DSM 44701T), isolated from a smear-ripened cheese.</title>
        <authorList>
            <consortium name="US DOE Joint Genome Institute (JGI-PGF)"/>
            <person name="Walter F."/>
            <person name="Albersmeier A."/>
            <person name="Kalinowski J."/>
            <person name="Ruckert C."/>
        </authorList>
    </citation>
    <scope>NUCLEOTIDE SEQUENCE</scope>
    <source>
        <strain evidence="2">KCTC 32501</strain>
    </source>
</reference>
<dbReference type="Proteomes" id="UP000614287">
    <property type="component" value="Unassembled WGS sequence"/>
</dbReference>
<feature type="transmembrane region" description="Helical" evidence="1">
    <location>
        <begin position="55"/>
        <end position="73"/>
    </location>
</feature>
<name>A0A8J3FZQ3_9BURK</name>
<evidence type="ECO:0000313" key="2">
    <source>
        <dbReference type="EMBL" id="GHA76277.1"/>
    </source>
</evidence>
<accession>A0A8J3FZQ3</accession>
<keyword evidence="3" id="KW-1185">Reference proteome</keyword>
<dbReference type="PANTHER" id="PTHR30282:SF1">
    <property type="entry name" value="ABGT FAMILY TRANSPORTER"/>
    <property type="match status" value="1"/>
</dbReference>
<feature type="transmembrane region" description="Helical" evidence="1">
    <location>
        <begin position="146"/>
        <end position="168"/>
    </location>
</feature>
<evidence type="ECO:0008006" key="4">
    <source>
        <dbReference type="Google" id="ProtNLM"/>
    </source>
</evidence>
<feature type="transmembrane region" description="Helical" evidence="1">
    <location>
        <begin position="189"/>
        <end position="207"/>
    </location>
</feature>
<feature type="transmembrane region" description="Helical" evidence="1">
    <location>
        <begin position="106"/>
        <end position="126"/>
    </location>
</feature>
<evidence type="ECO:0000256" key="1">
    <source>
        <dbReference type="SAM" id="Phobius"/>
    </source>
</evidence>
<dbReference type="GO" id="GO:1902604">
    <property type="term" value="P:p-aminobenzoyl-glutamate transmembrane transport"/>
    <property type="evidence" value="ECO:0007669"/>
    <property type="project" value="InterPro"/>
</dbReference>
<dbReference type="EMBL" id="BMZG01000008">
    <property type="protein sequence ID" value="GHA76277.1"/>
    <property type="molecule type" value="Genomic_DNA"/>
</dbReference>
<organism evidence="2 3">
    <name type="scientific">Formosimonas limnophila</name>
    <dbReference type="NCBI Taxonomy" id="1384487"/>
    <lineage>
        <taxon>Bacteria</taxon>
        <taxon>Pseudomonadati</taxon>
        <taxon>Pseudomonadota</taxon>
        <taxon>Betaproteobacteria</taxon>
        <taxon>Burkholderiales</taxon>
        <taxon>Burkholderiaceae</taxon>
        <taxon>Formosimonas</taxon>
    </lineage>
</organism>
<evidence type="ECO:0000313" key="3">
    <source>
        <dbReference type="Proteomes" id="UP000614287"/>
    </source>
</evidence>
<feature type="transmembrane region" description="Helical" evidence="1">
    <location>
        <begin position="285"/>
        <end position="304"/>
    </location>
</feature>
<reference evidence="2" key="2">
    <citation type="submission" date="2020-09" db="EMBL/GenBank/DDBJ databases">
        <authorList>
            <person name="Sun Q."/>
            <person name="Kim S."/>
        </authorList>
    </citation>
    <scope>NUCLEOTIDE SEQUENCE</scope>
    <source>
        <strain evidence="2">KCTC 32501</strain>
    </source>
</reference>